<feature type="domain" description="VOC" evidence="9">
    <location>
        <begin position="148"/>
        <end position="268"/>
    </location>
</feature>
<evidence type="ECO:0000313" key="10">
    <source>
        <dbReference type="EMBL" id="SDL18632.1"/>
    </source>
</evidence>
<dbReference type="OrthoDB" id="9803142at2"/>
<organism evidence="10 11">
    <name type="scientific">Aliiruegeria lutimaris</name>
    <dbReference type="NCBI Taxonomy" id="571298"/>
    <lineage>
        <taxon>Bacteria</taxon>
        <taxon>Pseudomonadati</taxon>
        <taxon>Pseudomonadota</taxon>
        <taxon>Alphaproteobacteria</taxon>
        <taxon>Rhodobacterales</taxon>
        <taxon>Roseobacteraceae</taxon>
        <taxon>Aliiruegeria</taxon>
    </lineage>
</organism>
<dbReference type="Pfam" id="PF00903">
    <property type="entry name" value="Glyoxalase"/>
    <property type="match status" value="2"/>
</dbReference>
<dbReference type="GO" id="GO:0008198">
    <property type="term" value="F:ferrous iron binding"/>
    <property type="evidence" value="ECO:0007669"/>
    <property type="project" value="InterPro"/>
</dbReference>
<keyword evidence="6 8" id="KW-0560">Oxidoreductase</keyword>
<keyword evidence="3" id="KW-0479">Metal-binding</keyword>
<proteinExistence type="inferred from homology"/>
<dbReference type="PANTHER" id="PTHR36113">
    <property type="entry name" value="LYASE, PUTATIVE-RELATED-RELATED"/>
    <property type="match status" value="1"/>
</dbReference>
<evidence type="ECO:0000259" key="9">
    <source>
        <dbReference type="PROSITE" id="PS51819"/>
    </source>
</evidence>
<comment type="similarity">
    <text evidence="2 8">Belongs to the extradiol ring-cleavage dioxygenase family.</text>
</comment>
<dbReference type="NCBIfam" id="TIGR02295">
    <property type="entry name" value="HpaD"/>
    <property type="match status" value="1"/>
</dbReference>
<dbReference type="InterPro" id="IPR004360">
    <property type="entry name" value="Glyas_Fos-R_dOase_dom"/>
</dbReference>
<evidence type="ECO:0000256" key="3">
    <source>
        <dbReference type="ARBA" id="ARBA00022723"/>
    </source>
</evidence>
<gene>
    <name evidence="10" type="ORF">SAMN04488026_107131</name>
</gene>
<dbReference type="AlphaFoldDB" id="A0A1G9I0M3"/>
<dbReference type="Gene3D" id="3.10.180.10">
    <property type="entry name" value="2,3-Dihydroxybiphenyl 1,2-Dioxygenase, domain 1"/>
    <property type="match status" value="2"/>
</dbReference>
<evidence type="ECO:0000256" key="5">
    <source>
        <dbReference type="ARBA" id="ARBA00022964"/>
    </source>
</evidence>
<dbReference type="PROSITE" id="PS00082">
    <property type="entry name" value="EXTRADIOL_DIOXYGENAS"/>
    <property type="match status" value="1"/>
</dbReference>
<evidence type="ECO:0000256" key="2">
    <source>
        <dbReference type="ARBA" id="ARBA00008784"/>
    </source>
</evidence>
<dbReference type="PROSITE" id="PS51819">
    <property type="entry name" value="VOC"/>
    <property type="match status" value="2"/>
</dbReference>
<dbReference type="InterPro" id="IPR011981">
    <property type="entry name" value="DHPA_dOase_Mn/Fe"/>
</dbReference>
<evidence type="ECO:0000313" key="11">
    <source>
        <dbReference type="Proteomes" id="UP000199382"/>
    </source>
</evidence>
<dbReference type="PANTHER" id="PTHR36113:SF6">
    <property type="entry name" value="FOSFOMYCIN RESISTANCE PROTEIN FOSX"/>
    <property type="match status" value="1"/>
</dbReference>
<dbReference type="EMBL" id="FNEK01000071">
    <property type="protein sequence ID" value="SDL18632.1"/>
    <property type="molecule type" value="Genomic_DNA"/>
</dbReference>
<dbReference type="InterPro" id="IPR037523">
    <property type="entry name" value="VOC_core"/>
</dbReference>
<name>A0A1G9I0M3_9RHOB</name>
<dbReference type="CDD" id="cd07256">
    <property type="entry name" value="HPCD_C_class_II"/>
    <property type="match status" value="1"/>
</dbReference>
<comment type="cofactor">
    <cofactor evidence="1 8">
        <name>Fe(2+)</name>
        <dbReference type="ChEBI" id="CHEBI:29033"/>
    </cofactor>
</comment>
<dbReference type="RefSeq" id="WP_093162832.1">
    <property type="nucleotide sequence ID" value="NZ_FNEK01000071.1"/>
</dbReference>
<dbReference type="InterPro" id="IPR051332">
    <property type="entry name" value="Fosfomycin_Res_Enzymes"/>
</dbReference>
<keyword evidence="4 8" id="KW-0058">Aromatic hydrocarbons catabolism</keyword>
<evidence type="ECO:0000256" key="4">
    <source>
        <dbReference type="ARBA" id="ARBA00022797"/>
    </source>
</evidence>
<accession>A0A1G9I0M3</accession>
<dbReference type="STRING" id="571298.SAMN04488026_107131"/>
<dbReference type="InterPro" id="IPR000486">
    <property type="entry name" value="Xdiol_ring_cleave_dOase_1/2"/>
</dbReference>
<protein>
    <submittedName>
        <fullName evidence="10">Catechol 2,3-dioxygenase</fullName>
    </submittedName>
</protein>
<evidence type="ECO:0000256" key="8">
    <source>
        <dbReference type="RuleBase" id="RU000683"/>
    </source>
</evidence>
<evidence type="ECO:0000256" key="6">
    <source>
        <dbReference type="ARBA" id="ARBA00023002"/>
    </source>
</evidence>
<dbReference type="GO" id="GO:0051213">
    <property type="term" value="F:dioxygenase activity"/>
    <property type="evidence" value="ECO:0007669"/>
    <property type="project" value="UniProtKB-KW"/>
</dbReference>
<dbReference type="Proteomes" id="UP000199382">
    <property type="component" value="Unassembled WGS sequence"/>
</dbReference>
<evidence type="ECO:0000256" key="1">
    <source>
        <dbReference type="ARBA" id="ARBA00001954"/>
    </source>
</evidence>
<dbReference type="InterPro" id="IPR029068">
    <property type="entry name" value="Glyas_Bleomycin-R_OHBP_Dase"/>
</dbReference>
<keyword evidence="5 8" id="KW-0223">Dioxygenase</keyword>
<reference evidence="10 11" key="1">
    <citation type="submission" date="2016-10" db="EMBL/GenBank/DDBJ databases">
        <authorList>
            <person name="de Groot N.N."/>
        </authorList>
    </citation>
    <scope>NUCLEOTIDE SEQUENCE [LARGE SCALE GENOMIC DNA]</scope>
    <source>
        <strain evidence="10 11">DSM 25294</strain>
    </source>
</reference>
<feature type="domain" description="VOC" evidence="9">
    <location>
        <begin position="16"/>
        <end position="127"/>
    </location>
</feature>
<sequence>MPIPAPNLYPPFNIIRLSHAVFGVKDLAASRAFYVDTLGLQVTDEDEEHIFLRAMEERGHHSLVLRKDETSEIRSLAFKLFDEGELDKAHDWFKSKGHRVEWVERAYQGRTLRTHDCFGMPIELYFQMDRLPPIHQQYALYNGVKPLRIDHFNCFAQDVDTAVDFYNEMGFRVTEYTEDEETGRLWAAWTHRKGGVHDIAFTNGLGPRLHHTAFWVPTPLNIIDLCDLMATTGYVANIERGPGRHGISNAFFLYILDPDGHRIEIYCSDFQTVDPDLEPIKWDLKDPQRQTLWGAPAPRSWFEHGSIFQDVEPVESDLAATPIIAP</sequence>
<keyword evidence="11" id="KW-1185">Reference proteome</keyword>
<evidence type="ECO:0000256" key="7">
    <source>
        <dbReference type="ARBA" id="ARBA00023004"/>
    </source>
</evidence>
<dbReference type="SUPFAM" id="SSF54593">
    <property type="entry name" value="Glyoxalase/Bleomycin resistance protein/Dihydroxybiphenyl dioxygenase"/>
    <property type="match status" value="1"/>
</dbReference>
<keyword evidence="7 8" id="KW-0408">Iron</keyword>